<organism evidence="1 2">
    <name type="scientific">Arthrobacter nitrophenolicus</name>
    <dbReference type="NCBI Taxonomy" id="683150"/>
    <lineage>
        <taxon>Bacteria</taxon>
        <taxon>Bacillati</taxon>
        <taxon>Actinomycetota</taxon>
        <taxon>Actinomycetes</taxon>
        <taxon>Micrococcales</taxon>
        <taxon>Micrococcaceae</taxon>
        <taxon>Arthrobacter</taxon>
    </lineage>
</organism>
<dbReference type="EMBL" id="JBEPNJ010000006">
    <property type="protein sequence ID" value="MET3772299.1"/>
    <property type="molecule type" value="Genomic_DNA"/>
</dbReference>
<sequence length="31" mass="3200">MMTLTGGRKTTINAAPASAHNAHLSWGFPGC</sequence>
<dbReference type="Proteomes" id="UP001549207">
    <property type="component" value="Unassembled WGS sequence"/>
</dbReference>
<gene>
    <name evidence="1" type="ORF">ABIC98_001944</name>
</gene>
<evidence type="ECO:0000313" key="1">
    <source>
        <dbReference type="EMBL" id="MET3772299.1"/>
    </source>
</evidence>
<protein>
    <submittedName>
        <fullName evidence="1">Uncharacterized protein</fullName>
    </submittedName>
</protein>
<evidence type="ECO:0000313" key="2">
    <source>
        <dbReference type="Proteomes" id="UP001549207"/>
    </source>
</evidence>
<keyword evidence="2" id="KW-1185">Reference proteome</keyword>
<accession>A0ACC6TEX6</accession>
<comment type="caution">
    <text evidence="1">The sequence shown here is derived from an EMBL/GenBank/DDBJ whole genome shotgun (WGS) entry which is preliminary data.</text>
</comment>
<reference evidence="1" key="1">
    <citation type="submission" date="2024-06" db="EMBL/GenBank/DDBJ databases">
        <title>Genomic Encyclopedia of Type Strains, Phase IV (KMG-IV): sequencing the most valuable type-strain genomes for metagenomic binning, comparative biology and taxonomic classification.</title>
        <authorList>
            <person name="Goeker M."/>
        </authorList>
    </citation>
    <scope>NUCLEOTIDE SEQUENCE</scope>
    <source>
        <strain evidence="1">SJCon</strain>
    </source>
</reference>
<name>A0ACC6TEX6_9MICC</name>
<proteinExistence type="predicted"/>